<feature type="compositionally biased region" description="Basic and acidic residues" evidence="1">
    <location>
        <begin position="632"/>
        <end position="643"/>
    </location>
</feature>
<dbReference type="InterPro" id="IPR001849">
    <property type="entry name" value="PH_domain"/>
</dbReference>
<sequence length="1471" mass="165076">MHQSVDLTYGFSKYEVDPVGILAYLILPTENRGQLAGLAVCEALIEDSWKKIEIQLHPENRQYEQLPPICKCQQSVGSLENKADEALAHFTEPLDAKGTEDDGKDHENKNQSSSDASEDRDIDNISDSEKEGKKEKNCAPKIFSPQQDEILATVTFGESEGSSKGKITLWGKPDSSESIALTTGKISAEVEYGSFNVKVEIKNVSLFDSGKNIVPEKRKNSKNKKRCRDRQYQKCQCAKCSKNQCSKCSKYQCPTADYSAEHTGKYRGSSKHKIQTAINKSASLEMNIETKEIQMEFTSRKKNLKVNIKAGDQAKGKASNREHEDTYWSETDYSVTEAPCNTDCESTFSFHEKSDCTLPDGCTLLPPPKEFADCDKVHLDTIAEGVSLYPVNSRKESDGLTTALSIWGKENYFCKLSKKDYEGHTNEKEDFSKDKILLSKMNSTNCLVAINTLHNPDKGKECISKNNVLGQERNNCDKHSDTGQKTARRKSFPDTTLTVPSPVHPRRDSGFYSLPSLKVLGKETKAGDVYNSNSHIHTKYTELSKCPDLTSSLTELCKCPDLTSSLRNLRSLKSSYQYAFTSFDRSVTIYPSEPEESLDGTCLLNDYADCVGQGEETEETLMESLHSSGTINDKKENGHEEPLRNPAMWEEDSESAEDALDKATPEYRYIEKHVEWQSKTQLVQVSPCSRSPSGESINDKEGTNYASTESIPKQLSSLELHIHPPSAESEVTHKRRGSVLTDSSVVTGEIDERLIHGDTTLTPECFGSAVRKESNLPCSIQEKSLLSSLWLDPKEHDINKESESFSETQDISVNILVESGCHNDSACTEKKENFTEYSNVKERSENFCSKQSTDDNLRKEPGAHQQPHIIKSSSEEMEKSFEIKEDYYENADIPLSSVKQISQKDLKSEMNKTRRLPLKKDTRASDSSQEDAIDQWARRRKQFKDSKKCSSTGGSSINSTITEGSINSEDARSVDLGLYAENEDRGFYTENFHSAAWVFRGDDVSPDNSPRCLSKRPRPVAIRERTVKIAKGTGSYPWGFRIQFSKPILVTEVDTNSAAEEAGLQVGDILIAVNGTEVTSMPHSEAANLARKGPDILTMIVGSDISRYPNTPRPTCRGYLHKRTQSAILKGWRKRWFVLKHNGYLHYYKHKKLVKKIQGHPSTIPMPLRGLSLDETHVAFRESPDYYRKCISGNISWLETGMISSSFDIRGPWWLEAMEKAVHPVHQNHVWVDVTLHNTALPPLAIKNPECLGLLHQLDRSKDIWIQHYCVLKDGCLYFYATLRSTPAQGGLYLQGYIVSEQSLGSKRSVIELKPPSEEFKTFYLCAENVNENKRLHLPVEVEGFPFPLTCSPFGILFLTLLIRLENQKAEEYLKACAMRHNISRQPWGLSKSSKGPKCAEEDKDEEQRVPNLPQTQILTREQKTADLNFNLGGKTSELQQENDAMHSGGGQHATSHLATTKPRLQSGNSP</sequence>
<dbReference type="InterPro" id="IPR036034">
    <property type="entry name" value="PDZ_sf"/>
</dbReference>
<dbReference type="Pfam" id="PF00169">
    <property type="entry name" value="PH"/>
    <property type="match status" value="1"/>
</dbReference>
<dbReference type="InterPro" id="IPR046869">
    <property type="entry name" value="SLM1/RGC1-like_PH"/>
</dbReference>
<feature type="region of interest" description="Disordered" evidence="1">
    <location>
        <begin position="94"/>
        <end position="141"/>
    </location>
</feature>
<feature type="compositionally biased region" description="Low complexity" evidence="1">
    <location>
        <begin position="950"/>
        <end position="964"/>
    </location>
</feature>
<dbReference type="SMART" id="SM00233">
    <property type="entry name" value="PH"/>
    <property type="match status" value="2"/>
</dbReference>
<dbReference type="Proteomes" id="UP001145742">
    <property type="component" value="Unassembled WGS sequence"/>
</dbReference>
<evidence type="ECO:0000313" key="4">
    <source>
        <dbReference type="EMBL" id="KAJ7426233.1"/>
    </source>
</evidence>
<dbReference type="Gene3D" id="2.30.29.30">
    <property type="entry name" value="Pleckstrin-homology domain (PH domain)/Phosphotyrosine-binding domain (PTB)"/>
    <property type="match status" value="2"/>
</dbReference>
<dbReference type="InterPro" id="IPR001478">
    <property type="entry name" value="PDZ"/>
</dbReference>
<name>A0ABQ9DPX1_9PASS</name>
<gene>
    <name evidence="4" type="ORF">WISP_17863</name>
</gene>
<dbReference type="CDD" id="cd00136">
    <property type="entry name" value="PDZ_canonical"/>
    <property type="match status" value="1"/>
</dbReference>
<dbReference type="Pfam" id="PF20399">
    <property type="entry name" value="PH_20"/>
    <property type="match status" value="1"/>
</dbReference>
<feature type="compositionally biased region" description="Polar residues" evidence="1">
    <location>
        <begin position="685"/>
        <end position="696"/>
    </location>
</feature>
<feature type="compositionally biased region" description="Basic and acidic residues" evidence="1">
    <location>
        <begin position="94"/>
        <end position="109"/>
    </location>
</feature>
<evidence type="ECO:0000256" key="1">
    <source>
        <dbReference type="SAM" id="MobiDB-lite"/>
    </source>
</evidence>
<keyword evidence="5" id="KW-1185">Reference proteome</keyword>
<protein>
    <submittedName>
        <fullName evidence="4">Uncharacterized protein</fullName>
    </submittedName>
</protein>
<feature type="region of interest" description="Disordered" evidence="1">
    <location>
        <begin position="685"/>
        <end position="706"/>
    </location>
</feature>
<dbReference type="SMART" id="SM00228">
    <property type="entry name" value="PDZ"/>
    <property type="match status" value="1"/>
</dbReference>
<comment type="caution">
    <text evidence="4">The sequence shown here is derived from an EMBL/GenBank/DDBJ whole genome shotgun (WGS) entry which is preliminary data.</text>
</comment>
<dbReference type="InterPro" id="IPR011993">
    <property type="entry name" value="PH-like_dom_sf"/>
</dbReference>
<evidence type="ECO:0000259" key="3">
    <source>
        <dbReference type="PROSITE" id="PS50106"/>
    </source>
</evidence>
<feature type="compositionally biased region" description="Polar residues" evidence="1">
    <location>
        <begin position="1453"/>
        <end position="1471"/>
    </location>
</feature>
<feature type="compositionally biased region" description="Basic and acidic residues" evidence="1">
    <location>
        <begin position="904"/>
        <end position="924"/>
    </location>
</feature>
<reference evidence="4" key="1">
    <citation type="submission" date="2019-10" db="EMBL/GenBank/DDBJ databases">
        <authorList>
            <person name="Soares A.E.R."/>
            <person name="Aleixo A."/>
            <person name="Schneider P."/>
            <person name="Miyaki C.Y."/>
            <person name="Schneider M.P."/>
            <person name="Mello C."/>
            <person name="Vasconcelos A.T.R."/>
        </authorList>
    </citation>
    <scope>NUCLEOTIDE SEQUENCE</scope>
    <source>
        <tissue evidence="4">Muscle</tissue>
    </source>
</reference>
<feature type="compositionally biased region" description="Basic and acidic residues" evidence="1">
    <location>
        <begin position="117"/>
        <end position="138"/>
    </location>
</feature>
<proteinExistence type="predicted"/>
<feature type="domain" description="PDZ" evidence="3">
    <location>
        <begin position="1026"/>
        <end position="1101"/>
    </location>
</feature>
<dbReference type="PANTHER" id="PTHR12752:SF2">
    <property type="entry name" value="PDZ AND PLECKSTRIN HOMOLOGY DOMAINS 1"/>
    <property type="match status" value="1"/>
</dbReference>
<feature type="region of interest" description="Disordered" evidence="1">
    <location>
        <begin position="616"/>
        <end position="659"/>
    </location>
</feature>
<feature type="domain" description="PH" evidence="2">
    <location>
        <begin position="1113"/>
        <end position="1223"/>
    </location>
</feature>
<evidence type="ECO:0000259" key="2">
    <source>
        <dbReference type="PROSITE" id="PS50003"/>
    </source>
</evidence>
<dbReference type="PROSITE" id="PS50106">
    <property type="entry name" value="PDZ"/>
    <property type="match status" value="1"/>
</dbReference>
<dbReference type="EMBL" id="WHWB01032278">
    <property type="protein sequence ID" value="KAJ7426233.1"/>
    <property type="molecule type" value="Genomic_DNA"/>
</dbReference>
<feature type="compositionally biased region" description="Acidic residues" evidence="1">
    <location>
        <begin position="649"/>
        <end position="658"/>
    </location>
</feature>
<evidence type="ECO:0000313" key="5">
    <source>
        <dbReference type="Proteomes" id="UP001145742"/>
    </source>
</evidence>
<feature type="compositionally biased region" description="Basic and acidic residues" evidence="1">
    <location>
        <begin position="852"/>
        <end position="862"/>
    </location>
</feature>
<feature type="region of interest" description="Disordered" evidence="1">
    <location>
        <begin position="473"/>
        <end position="508"/>
    </location>
</feature>
<dbReference type="PANTHER" id="PTHR12752">
    <property type="entry name" value="PHOSPHOINOSITOL 3-PHOSPHATE-BINDING PROTEIN"/>
    <property type="match status" value="1"/>
</dbReference>
<organism evidence="4 5">
    <name type="scientific">Willisornis vidua</name>
    <name type="common">Xingu scale-backed antbird</name>
    <dbReference type="NCBI Taxonomy" id="1566151"/>
    <lineage>
        <taxon>Eukaryota</taxon>
        <taxon>Metazoa</taxon>
        <taxon>Chordata</taxon>
        <taxon>Craniata</taxon>
        <taxon>Vertebrata</taxon>
        <taxon>Euteleostomi</taxon>
        <taxon>Archelosauria</taxon>
        <taxon>Archosauria</taxon>
        <taxon>Dinosauria</taxon>
        <taxon>Saurischia</taxon>
        <taxon>Theropoda</taxon>
        <taxon>Coelurosauria</taxon>
        <taxon>Aves</taxon>
        <taxon>Neognathae</taxon>
        <taxon>Neoaves</taxon>
        <taxon>Telluraves</taxon>
        <taxon>Australaves</taxon>
        <taxon>Passeriformes</taxon>
        <taxon>Thamnophilidae</taxon>
        <taxon>Willisornis</taxon>
    </lineage>
</organism>
<dbReference type="Gene3D" id="2.30.42.10">
    <property type="match status" value="1"/>
</dbReference>
<dbReference type="SUPFAM" id="SSF50729">
    <property type="entry name" value="PH domain-like"/>
    <property type="match status" value="2"/>
</dbReference>
<feature type="compositionally biased region" description="Basic and acidic residues" evidence="1">
    <location>
        <begin position="1398"/>
        <end position="1409"/>
    </location>
</feature>
<feature type="region of interest" description="Disordered" evidence="1">
    <location>
        <begin position="1387"/>
        <end position="1471"/>
    </location>
</feature>
<accession>A0ABQ9DPX1</accession>
<dbReference type="PROSITE" id="PS50003">
    <property type="entry name" value="PH_DOMAIN"/>
    <property type="match status" value="1"/>
</dbReference>
<dbReference type="Pfam" id="PF00595">
    <property type="entry name" value="PDZ"/>
    <property type="match status" value="1"/>
</dbReference>
<feature type="region of interest" description="Disordered" evidence="1">
    <location>
        <begin position="845"/>
        <end position="876"/>
    </location>
</feature>
<dbReference type="SUPFAM" id="SSF50156">
    <property type="entry name" value="PDZ domain-like"/>
    <property type="match status" value="1"/>
</dbReference>
<feature type="region of interest" description="Disordered" evidence="1">
    <location>
        <begin position="904"/>
        <end position="964"/>
    </location>
</feature>